<organism evidence="2 3">
    <name type="scientific">Coniochaeta ligniaria NRRL 30616</name>
    <dbReference type="NCBI Taxonomy" id="1408157"/>
    <lineage>
        <taxon>Eukaryota</taxon>
        <taxon>Fungi</taxon>
        <taxon>Dikarya</taxon>
        <taxon>Ascomycota</taxon>
        <taxon>Pezizomycotina</taxon>
        <taxon>Sordariomycetes</taxon>
        <taxon>Sordariomycetidae</taxon>
        <taxon>Coniochaetales</taxon>
        <taxon>Coniochaetaceae</taxon>
        <taxon>Coniochaeta</taxon>
    </lineage>
</organism>
<sequence length="135" mass="14652">MGYGRSGRVWVGGSKGVRTLAAVFGIFVVTKGVLGGFCMHEQQRVLGMTTGYVENYEQEYAARGPVDTTILIATGHSTTLRGIAGVHQLITWVEVCNPTIFQPSVSRAHCEEPIHQSVVIIRELPFSRTKTSTGS</sequence>
<dbReference type="EMBL" id="KV875099">
    <property type="protein sequence ID" value="OIW27949.1"/>
    <property type="molecule type" value="Genomic_DNA"/>
</dbReference>
<reference evidence="2 3" key="1">
    <citation type="submission" date="2016-10" db="EMBL/GenBank/DDBJ databases">
        <title>Draft genome sequence of Coniochaeta ligniaria NRRL30616, a lignocellulolytic fungus for bioabatement of inhibitors in plant biomass hydrolysates.</title>
        <authorList>
            <consortium name="DOE Joint Genome Institute"/>
            <person name="Jimenez D.J."/>
            <person name="Hector R.E."/>
            <person name="Riley R."/>
            <person name="Sun H."/>
            <person name="Grigoriev I.V."/>
            <person name="Van Elsas J.D."/>
            <person name="Nichols N.N."/>
        </authorList>
    </citation>
    <scope>NUCLEOTIDE SEQUENCE [LARGE SCALE GENOMIC DNA]</scope>
    <source>
        <strain evidence="2 3">NRRL 30616</strain>
    </source>
</reference>
<evidence type="ECO:0000256" key="1">
    <source>
        <dbReference type="SAM" id="Phobius"/>
    </source>
</evidence>
<dbReference type="InParanoid" id="A0A1J7IKM1"/>
<keyword evidence="3" id="KW-1185">Reference proteome</keyword>
<dbReference type="Proteomes" id="UP000182658">
    <property type="component" value="Unassembled WGS sequence"/>
</dbReference>
<accession>A0A1J7IKM1</accession>
<name>A0A1J7IKM1_9PEZI</name>
<keyword evidence="1" id="KW-0812">Transmembrane</keyword>
<gene>
    <name evidence="2" type="ORF">CONLIGDRAFT_455645</name>
</gene>
<dbReference type="AlphaFoldDB" id="A0A1J7IKM1"/>
<keyword evidence="1" id="KW-1133">Transmembrane helix</keyword>
<feature type="transmembrane region" description="Helical" evidence="1">
    <location>
        <begin position="20"/>
        <end position="39"/>
    </location>
</feature>
<evidence type="ECO:0000313" key="2">
    <source>
        <dbReference type="EMBL" id="OIW27949.1"/>
    </source>
</evidence>
<protein>
    <submittedName>
        <fullName evidence="2">Uncharacterized protein</fullName>
    </submittedName>
</protein>
<evidence type="ECO:0000313" key="3">
    <source>
        <dbReference type="Proteomes" id="UP000182658"/>
    </source>
</evidence>
<keyword evidence="1" id="KW-0472">Membrane</keyword>
<proteinExistence type="predicted"/>